<evidence type="ECO:0000313" key="2">
    <source>
        <dbReference type="Proteomes" id="UP000434475"/>
    </source>
</evidence>
<gene>
    <name evidence="1" type="ORF">GKE97_20260</name>
</gene>
<proteinExistence type="predicted"/>
<name>A0A6I2R9E9_FLAPL</name>
<comment type="caution">
    <text evidence="1">The sequence shown here is derived from an EMBL/GenBank/DDBJ whole genome shotgun (WGS) entry which is preliminary data.</text>
</comment>
<protein>
    <submittedName>
        <fullName evidence="1">Uncharacterized protein</fullName>
    </submittedName>
</protein>
<sequence length="215" mass="23964">MSGKHFVQVPICPQVLKYTRDLMKHNLTALSPGAKKAGVIQDDEFVLYEAAFTSGVRLTVKLVSDKERYQVVPEFRFPDGGTTIGKCITADPLSSLVCFQSGHENGSHGYSVELVPLVFSFHLFGEEWSEKNCWCAEILSADLHFDANARVRAAAAYFLKTEEGKEVLNRTCGNFNWGDAVQEIPGWVCLKHGFLINNVYEADEIVDINESLIDN</sequence>
<dbReference type="RefSeq" id="WP_108981953.1">
    <property type="nucleotide sequence ID" value="NZ_JAQLWY010000025.1"/>
</dbReference>
<dbReference type="Proteomes" id="UP000434475">
    <property type="component" value="Unassembled WGS sequence"/>
</dbReference>
<organism evidence="1 2">
    <name type="scientific">Flavonifractor plautii</name>
    <name type="common">Fusobacterium plautii</name>
    <dbReference type="NCBI Taxonomy" id="292800"/>
    <lineage>
        <taxon>Bacteria</taxon>
        <taxon>Bacillati</taxon>
        <taxon>Bacillota</taxon>
        <taxon>Clostridia</taxon>
        <taxon>Eubacteriales</taxon>
        <taxon>Oscillospiraceae</taxon>
        <taxon>Flavonifractor</taxon>
    </lineage>
</organism>
<dbReference type="EMBL" id="WKPR01000027">
    <property type="protein sequence ID" value="MSB21816.1"/>
    <property type="molecule type" value="Genomic_DNA"/>
</dbReference>
<evidence type="ECO:0000313" key="1">
    <source>
        <dbReference type="EMBL" id="MSB21816.1"/>
    </source>
</evidence>
<accession>A0A6I2R9E9</accession>
<dbReference type="AlphaFoldDB" id="A0A6I2R9E9"/>
<reference evidence="1 2" key="1">
    <citation type="journal article" date="2019" name="Nat. Med.">
        <title>A library of human gut bacterial isolates paired with longitudinal multiomics data enables mechanistic microbiome research.</title>
        <authorList>
            <person name="Poyet M."/>
            <person name="Groussin M."/>
            <person name="Gibbons S.M."/>
            <person name="Avila-Pacheco J."/>
            <person name="Jiang X."/>
            <person name="Kearney S.M."/>
            <person name="Perrotta A.R."/>
            <person name="Berdy B."/>
            <person name="Zhao S."/>
            <person name="Lieberman T.D."/>
            <person name="Swanson P.K."/>
            <person name="Smith M."/>
            <person name="Roesemann S."/>
            <person name="Alexander J.E."/>
            <person name="Rich S.A."/>
            <person name="Livny J."/>
            <person name="Vlamakis H."/>
            <person name="Clish C."/>
            <person name="Bullock K."/>
            <person name="Deik A."/>
            <person name="Scott J."/>
            <person name="Pierce K.A."/>
            <person name="Xavier R.J."/>
            <person name="Alm E.J."/>
        </authorList>
    </citation>
    <scope>NUCLEOTIDE SEQUENCE [LARGE SCALE GENOMIC DNA]</scope>
    <source>
        <strain evidence="1 2">BIOML-A2</strain>
    </source>
</reference>